<feature type="compositionally biased region" description="Basic and acidic residues" evidence="1">
    <location>
        <begin position="1160"/>
        <end position="1177"/>
    </location>
</feature>
<dbReference type="AlphaFoldDB" id="A0AAV0AWC5"/>
<feature type="compositionally biased region" description="Low complexity" evidence="1">
    <location>
        <begin position="901"/>
        <end position="919"/>
    </location>
</feature>
<dbReference type="InterPro" id="IPR002765">
    <property type="entry name" value="UPF0145_YbjQ-like"/>
</dbReference>
<accession>A0AAV0AWC5</accession>
<feature type="compositionally biased region" description="Polar residues" evidence="1">
    <location>
        <begin position="762"/>
        <end position="779"/>
    </location>
</feature>
<feature type="compositionally biased region" description="Polar residues" evidence="1">
    <location>
        <begin position="681"/>
        <end position="705"/>
    </location>
</feature>
<feature type="compositionally biased region" description="Polar residues" evidence="1">
    <location>
        <begin position="1088"/>
        <end position="1138"/>
    </location>
</feature>
<feature type="compositionally biased region" description="Polar residues" evidence="1">
    <location>
        <begin position="795"/>
        <end position="809"/>
    </location>
</feature>
<sequence>MPLSNKFNFEVGCRTWRFNPEDHPLNGAQKRGGRFEPPSRGSQLPQAPSIRNCQLQSQIEKVTEPPVERKTPSPDLEIIKIELEKRILTEEKARFEKLNREATEKVKQLEEMSKRAAVEREMVAQMAQRAAEDDERQRLQQYQDLESEKRRLLAEADLRLQQIREEVAAVEKKHRDDLAQWEERERRAIQLELEAEAKAKAREAAEEARAAERERELEIERAATLERLKQEAIEEYRKVHDEVRRTQEEQLRKELEEARQKILEESTARKEALEKEREATIAKLKEEAQKEYRKHLDEQMQLDKERSDALKEASDKAGPIPPDTSPRTKQSILKERRQVLREGLPQGTKFHQPAVDPRSDYWIRSAPQPHRVIGISPSSTWGTPAQRPRANSIGQTNMGTPFALGSTRLGQLNYSHIPTQRVGGMHSGAYQRSMNSSWKINPTCSSAHPIPQNSLLNDWNSSSSKPSKYNTQAYHQNATAFKHKATQPPHNSMGLKPFQCPPLKEEVESEDPNFCVVNRTLTSVPGFEMSKIFGEVFGVALRDIPDFTRPKDMTMEEQELMLESAMTDRTRAVNVMIRQAKRMGANCVIGLAFETHPLSPGSAEIWAIGTAVKLVGYDQTAVLPNSIEQATRTALENQRQGILPGQSNHKNEKPKGAEVEDEKKKNKQKKKSDKEQQKKNTNNSNDQNEKWGNNSNCNDQDNSKNNADDEWAQPSNGASNSCGQNPVDSKWNNNASSANQVNLWDSNDQNGGYNQGYKGNNESGNQESSDNNAGYNWSLNPIDDSNGEPDDSDNNQDSWGQKPSKNSANCAGWKKDGYNNGNNPSNRNNCNSGDNSKNQNKSNKVNDGEDWGVGGYNNLDNSNNNKGNKNKGTWGAGDFNSGDNSNNGKSNKNGGNEGRNNKGQSNQGNNSGNRNGEGNNSRKKEGSNAQSNTGSYNDTSRDGWSKTSENINSNEAKNTKVPGKQNGNSKGPSNGLLTYPNYDYPESQMIGPASFPHSQYPPGMNGFPEWAPTQGMVYRHQFGGLYSPMCPMPGGWQPQVHGPIYVPQYRSNYPEIRPESMAMVNTKAYQSNFDSQGEAVDGNDNEETNNWNGSYPNRQNYHPNSNQPNSRNIGIAPSNQRNQTQIAQSLQNRYQNASVPPVDRNNNKTRDPTPSQSKKNGNEGRKGKKVEEKKQEEIEAEDDMGLGMLEDLKLVNCNSLRASLMFLLSGFTLMGLDSCLLSDFLLLLSIPHPLTFIKNFISFAD</sequence>
<feature type="compositionally biased region" description="Polar residues" evidence="1">
    <location>
        <begin position="638"/>
        <end position="648"/>
    </location>
</feature>
<feature type="compositionally biased region" description="Basic and acidic residues" evidence="1">
    <location>
        <begin position="649"/>
        <end position="664"/>
    </location>
</feature>
<feature type="compositionally biased region" description="Low complexity" evidence="1">
    <location>
        <begin position="818"/>
        <end position="845"/>
    </location>
</feature>
<dbReference type="EMBL" id="CALTRL010001764">
    <property type="protein sequence ID" value="CAH7673626.1"/>
    <property type="molecule type" value="Genomic_DNA"/>
</dbReference>
<evidence type="ECO:0000256" key="1">
    <source>
        <dbReference type="SAM" id="MobiDB-lite"/>
    </source>
</evidence>
<dbReference type="Gene3D" id="3.30.110.70">
    <property type="entry name" value="Hypothetical protein apc22750. Chain B"/>
    <property type="match status" value="1"/>
</dbReference>
<feature type="region of interest" description="Disordered" evidence="1">
    <location>
        <begin position="296"/>
        <end position="331"/>
    </location>
</feature>
<feature type="compositionally biased region" description="Polar residues" evidence="1">
    <location>
        <begin position="927"/>
        <end position="938"/>
    </location>
</feature>
<dbReference type="CDD" id="cd22249">
    <property type="entry name" value="UDM1_RNF168_RNF169-like"/>
    <property type="match status" value="1"/>
</dbReference>
<name>A0AAV0AWC5_PHAPC</name>
<dbReference type="Proteomes" id="UP001153365">
    <property type="component" value="Unassembled WGS sequence"/>
</dbReference>
<protein>
    <submittedName>
        <fullName evidence="2">Expressed protein</fullName>
    </submittedName>
</protein>
<organism evidence="2 3">
    <name type="scientific">Phakopsora pachyrhizi</name>
    <name type="common">Asian soybean rust disease fungus</name>
    <dbReference type="NCBI Taxonomy" id="170000"/>
    <lineage>
        <taxon>Eukaryota</taxon>
        <taxon>Fungi</taxon>
        <taxon>Dikarya</taxon>
        <taxon>Basidiomycota</taxon>
        <taxon>Pucciniomycotina</taxon>
        <taxon>Pucciniomycetes</taxon>
        <taxon>Pucciniales</taxon>
        <taxon>Phakopsoraceae</taxon>
        <taxon>Phakopsora</taxon>
    </lineage>
</organism>
<feature type="compositionally biased region" description="Polar residues" evidence="1">
    <location>
        <begin position="40"/>
        <end position="52"/>
    </location>
</feature>
<feature type="region of interest" description="Disordered" evidence="1">
    <location>
        <begin position="373"/>
        <end position="397"/>
    </location>
</feature>
<dbReference type="Pfam" id="PF01906">
    <property type="entry name" value="YbjQ_1"/>
    <property type="match status" value="1"/>
</dbReference>
<feature type="compositionally biased region" description="Polar residues" evidence="1">
    <location>
        <begin position="965"/>
        <end position="976"/>
    </location>
</feature>
<evidence type="ECO:0000313" key="3">
    <source>
        <dbReference type="Proteomes" id="UP001153365"/>
    </source>
</evidence>
<dbReference type="InterPro" id="IPR035439">
    <property type="entry name" value="UPF0145_dom_sf"/>
</dbReference>
<feature type="compositionally biased region" description="Polar residues" evidence="1">
    <location>
        <begin position="945"/>
        <end position="956"/>
    </location>
</feature>
<gene>
    <name evidence="2" type="ORF">PPACK8108_LOCUS8508</name>
</gene>
<feature type="compositionally biased region" description="Polar residues" evidence="1">
    <location>
        <begin position="713"/>
        <end position="748"/>
    </location>
</feature>
<dbReference type="SUPFAM" id="SSF117782">
    <property type="entry name" value="YbjQ-like"/>
    <property type="match status" value="1"/>
</dbReference>
<feature type="region of interest" description="Disordered" evidence="1">
    <location>
        <begin position="19"/>
        <end position="52"/>
    </location>
</feature>
<feature type="compositionally biased region" description="Acidic residues" evidence="1">
    <location>
        <begin position="785"/>
        <end position="794"/>
    </location>
</feature>
<feature type="compositionally biased region" description="Low complexity" evidence="1">
    <location>
        <begin position="749"/>
        <end position="761"/>
    </location>
</feature>
<comment type="caution">
    <text evidence="2">The sequence shown here is derived from an EMBL/GenBank/DDBJ whole genome shotgun (WGS) entry which is preliminary data.</text>
</comment>
<feature type="compositionally biased region" description="Basic and acidic residues" evidence="1">
    <location>
        <begin position="296"/>
        <end position="315"/>
    </location>
</feature>
<evidence type="ECO:0000313" key="2">
    <source>
        <dbReference type="EMBL" id="CAH7673626.1"/>
    </source>
</evidence>
<feature type="region of interest" description="Disordered" evidence="1">
    <location>
        <begin position="638"/>
        <end position="979"/>
    </location>
</feature>
<feature type="compositionally biased region" description="Low complexity" evidence="1">
    <location>
        <begin position="856"/>
        <end position="894"/>
    </location>
</feature>
<proteinExistence type="predicted"/>
<reference evidence="2" key="1">
    <citation type="submission" date="2022-06" db="EMBL/GenBank/DDBJ databases">
        <authorList>
            <consortium name="SYNGENTA / RWTH Aachen University"/>
        </authorList>
    </citation>
    <scope>NUCLEOTIDE SEQUENCE</scope>
</reference>
<keyword evidence="3" id="KW-1185">Reference proteome</keyword>
<feature type="region of interest" description="Disordered" evidence="1">
    <location>
        <begin position="1074"/>
        <end position="1178"/>
    </location>
</feature>